<dbReference type="GO" id="GO:0008033">
    <property type="term" value="P:tRNA processing"/>
    <property type="evidence" value="ECO:0007669"/>
    <property type="project" value="UniProtKB-KW"/>
</dbReference>
<sequence length="1016" mass="111151">MDLDELFMSEEEIAAANAIAGLRYLPGVEDIGTPQEPSLLPARDNQTSKEVITDINYDSIKTKYAPPEIDSLEFNLPKTPPEIARAMGEETLPLDELEAMFMPHSDSGEAAEGDAMKTEPSVTPSVTEGSAMGPGVPQSAAGGTDPSSENVANSDYIEAMFSEEAENQQGEGSSTSHVPAESGEVAVSNGETTPSGGIDQQADDQSKSEEASDSFSVQIDSLFRSIADPDHTSLGGFEGDNESVAEHDASMTNGATSGLNAVEYSSGNMSTVLQGMNVTSGQISTSASSAIPVAVENLTDSTQTVLTDLSSFLGLVPGQGNGFNYSSQPSQVYLVSSNAEGTELRNVQGQLVCTTGGAYVTTTIDVTAIQNSGSDDTVRTLNYSSQNEGTVVGQSGKRQRGQNGDEGTPAAKIPRVTDEESGISSPTPQNDTGSRAENGSQRRRAKHNHGPLPILLEKDVGIEAYISPNIKGFSGIIKERYEDFVVHEINEANEVIHLTDLSCPVEEKKKSVDVSNILSEHDNQSLEQLQVSTEKDTYHLIDVTSASKDARTKIHMAIKQNFQNLESSTVELMDSKYVKIVKKSGGGKSRTSRWPKGRPKYCRFVLSKENIDSNEVLALMAKHLHIKPHGFQYAGTKDKRAVTVQEMTIHKLEAEKLAKLNKKLRGVRVGNFRYVEKPLTLGELAGNHFEIILREVSGDQATMEKALKSLKENGFINYFGMQRFGNSTTATHLIGRAVLKNQWEEAVDLILQPRPGDNSPDSAWRQHWMDTKDAKSTLSRLPHDKKLSVEQQLLKSLASSKNDYCQAFSSIPRNARMLYLHSYQSRVWNTVASKRIPKWGLYPSVGDLAARKSINNDKMSWICPEKVCDENLHKYSLEDIVLPLPGHTVHYPENEASTYTEILAQDGLTTDHLRHKIKDYSLPGAYRKLVVKPSSVTWSFIKYDDSKEKLIQSDLDRLEGIPAPVPVEDGKKLALKLSFTLPTSAYATMALRELMKTETSSSHHAVLSQRNKSKKD</sequence>
<dbReference type="CDD" id="cd02576">
    <property type="entry name" value="PseudoU_synth_ScPUS7"/>
    <property type="match status" value="1"/>
</dbReference>
<dbReference type="PANTHER" id="PTHR13326:SF31">
    <property type="entry name" value="PSEUDOURIDYLATE SYNTHASE 7 HOMOLOG"/>
    <property type="match status" value="1"/>
</dbReference>
<feature type="region of interest" description="Disordered" evidence="5">
    <location>
        <begin position="374"/>
        <end position="451"/>
    </location>
</feature>
<organism evidence="7 8">
    <name type="scientific">Holothuria leucospilota</name>
    <name type="common">Black long sea cucumber</name>
    <name type="synonym">Mertensiothuria leucospilota</name>
    <dbReference type="NCBI Taxonomy" id="206669"/>
    <lineage>
        <taxon>Eukaryota</taxon>
        <taxon>Metazoa</taxon>
        <taxon>Echinodermata</taxon>
        <taxon>Eleutherozoa</taxon>
        <taxon>Echinozoa</taxon>
        <taxon>Holothuroidea</taxon>
        <taxon>Aspidochirotacea</taxon>
        <taxon>Aspidochirotida</taxon>
        <taxon>Holothuriidae</taxon>
        <taxon>Holothuria</taxon>
    </lineage>
</organism>
<dbReference type="GO" id="GO:0003723">
    <property type="term" value="F:RNA binding"/>
    <property type="evidence" value="ECO:0007669"/>
    <property type="project" value="InterPro"/>
</dbReference>
<evidence type="ECO:0000256" key="1">
    <source>
        <dbReference type="ARBA" id="ARBA00007953"/>
    </source>
</evidence>
<evidence type="ECO:0000256" key="4">
    <source>
        <dbReference type="ARBA" id="ARBA00036943"/>
    </source>
</evidence>
<evidence type="ECO:0000256" key="5">
    <source>
        <dbReference type="SAM" id="MobiDB-lite"/>
    </source>
</evidence>
<dbReference type="EMBL" id="JAIZAY010000002">
    <property type="protein sequence ID" value="KAJ8047590.1"/>
    <property type="molecule type" value="Genomic_DNA"/>
</dbReference>
<dbReference type="InterPro" id="IPR042214">
    <property type="entry name" value="TruD_catalytic"/>
</dbReference>
<evidence type="ECO:0000259" key="6">
    <source>
        <dbReference type="PROSITE" id="PS50984"/>
    </source>
</evidence>
<evidence type="ECO:0000256" key="2">
    <source>
        <dbReference type="ARBA" id="ARBA00022694"/>
    </source>
</evidence>
<name>A0A9Q1CME0_HOLLE</name>
<dbReference type="AlphaFoldDB" id="A0A9Q1CME0"/>
<dbReference type="InterPro" id="IPR011760">
    <property type="entry name" value="PsdUridine_synth_TruD_insert"/>
</dbReference>
<accession>A0A9Q1CME0</accession>
<feature type="region of interest" description="Disordered" evidence="5">
    <location>
        <begin position="105"/>
        <end position="151"/>
    </location>
</feature>
<feature type="domain" description="TRUD" evidence="6">
    <location>
        <begin position="714"/>
        <end position="932"/>
    </location>
</feature>
<comment type="similarity">
    <text evidence="1">Belongs to the pseudouridine synthase TruD family.</text>
</comment>
<keyword evidence="3" id="KW-0413">Isomerase</keyword>
<dbReference type="SUPFAM" id="SSF55120">
    <property type="entry name" value="Pseudouridine synthase"/>
    <property type="match status" value="1"/>
</dbReference>
<dbReference type="HAMAP" id="MF_01082">
    <property type="entry name" value="TruD"/>
    <property type="match status" value="1"/>
</dbReference>
<dbReference type="OrthoDB" id="447290at2759"/>
<dbReference type="Pfam" id="PF01142">
    <property type="entry name" value="TruD"/>
    <property type="match status" value="1"/>
</dbReference>
<dbReference type="PANTHER" id="PTHR13326">
    <property type="entry name" value="TRNA PSEUDOURIDINE SYNTHASE D"/>
    <property type="match status" value="1"/>
</dbReference>
<comment type="catalytic activity">
    <reaction evidence="4">
        <text>a uridine in tRNA = a pseudouridine in tRNA</text>
        <dbReference type="Rhea" id="RHEA:54572"/>
        <dbReference type="Rhea" id="RHEA-COMP:13339"/>
        <dbReference type="Rhea" id="RHEA-COMP:13934"/>
        <dbReference type="ChEBI" id="CHEBI:65314"/>
        <dbReference type="ChEBI" id="CHEBI:65315"/>
    </reaction>
</comment>
<feature type="compositionally biased region" description="Polar residues" evidence="5">
    <location>
        <begin position="422"/>
        <end position="439"/>
    </location>
</feature>
<dbReference type="GO" id="GO:0009982">
    <property type="term" value="F:pseudouridine synthase activity"/>
    <property type="evidence" value="ECO:0007669"/>
    <property type="project" value="InterPro"/>
</dbReference>
<feature type="region of interest" description="Disordered" evidence="5">
    <location>
        <begin position="164"/>
        <end position="215"/>
    </location>
</feature>
<dbReference type="GO" id="GO:0005634">
    <property type="term" value="C:nucleus"/>
    <property type="evidence" value="ECO:0007669"/>
    <property type="project" value="TreeGrafter"/>
</dbReference>
<dbReference type="NCBIfam" id="TIGR00094">
    <property type="entry name" value="tRNA_TruD_broad"/>
    <property type="match status" value="1"/>
</dbReference>
<reference evidence="7" key="1">
    <citation type="submission" date="2021-10" db="EMBL/GenBank/DDBJ databases">
        <title>Tropical sea cucumber genome reveals ecological adaptation and Cuvierian tubules defense mechanism.</title>
        <authorList>
            <person name="Chen T."/>
        </authorList>
    </citation>
    <scope>NUCLEOTIDE SEQUENCE</scope>
    <source>
        <strain evidence="7">Nanhai2018</strain>
        <tissue evidence="7">Muscle</tissue>
    </source>
</reference>
<feature type="compositionally biased region" description="Polar residues" evidence="5">
    <location>
        <begin position="167"/>
        <end position="177"/>
    </location>
</feature>
<dbReference type="GO" id="GO:0001522">
    <property type="term" value="P:pseudouridine synthesis"/>
    <property type="evidence" value="ECO:0007669"/>
    <property type="project" value="InterPro"/>
</dbReference>
<dbReference type="FunFam" id="3.30.2350.20:FF:000003">
    <property type="entry name" value="Pseudouridylate synthase 7 homolog"/>
    <property type="match status" value="1"/>
</dbReference>
<keyword evidence="8" id="KW-1185">Reference proteome</keyword>
<proteinExistence type="inferred from homology"/>
<dbReference type="PROSITE" id="PS50984">
    <property type="entry name" value="TRUD"/>
    <property type="match status" value="1"/>
</dbReference>
<keyword evidence="2" id="KW-0819">tRNA processing</keyword>
<comment type="caution">
    <text evidence="7">The sequence shown here is derived from an EMBL/GenBank/DDBJ whole genome shotgun (WGS) entry which is preliminary data.</text>
</comment>
<feature type="compositionally biased region" description="Polar residues" evidence="5">
    <location>
        <begin position="374"/>
        <end position="393"/>
    </location>
</feature>
<dbReference type="Gene3D" id="3.30.2350.20">
    <property type="entry name" value="TruD, catalytic domain"/>
    <property type="match status" value="2"/>
</dbReference>
<evidence type="ECO:0000256" key="3">
    <source>
        <dbReference type="ARBA" id="ARBA00023235"/>
    </source>
</evidence>
<dbReference type="InterPro" id="IPR020103">
    <property type="entry name" value="PsdUridine_synth_cat_dom_sf"/>
</dbReference>
<protein>
    <submittedName>
        <fullName evidence="7">Pseudouridylate synthase 7-like</fullName>
    </submittedName>
</protein>
<gene>
    <name evidence="7" type="ORF">HOLleu_06629</name>
</gene>
<dbReference type="InterPro" id="IPR001656">
    <property type="entry name" value="PsdUridine_synth_TruD"/>
</dbReference>
<evidence type="ECO:0000313" key="7">
    <source>
        <dbReference type="EMBL" id="KAJ8047590.1"/>
    </source>
</evidence>
<evidence type="ECO:0000313" key="8">
    <source>
        <dbReference type="Proteomes" id="UP001152320"/>
    </source>
</evidence>
<dbReference type="Proteomes" id="UP001152320">
    <property type="component" value="Chromosome 2"/>
</dbReference>